<evidence type="ECO:0000313" key="1">
    <source>
        <dbReference type="EMBL" id="KAH3717355.1"/>
    </source>
</evidence>
<dbReference type="InterPro" id="IPR011042">
    <property type="entry name" value="6-blade_b-propeller_TolB-like"/>
</dbReference>
<keyword evidence="2" id="KW-1185">Reference proteome</keyword>
<dbReference type="EMBL" id="JAIWYP010000013">
    <property type="protein sequence ID" value="KAH3717355.1"/>
    <property type="molecule type" value="Genomic_DNA"/>
</dbReference>
<protein>
    <submittedName>
        <fullName evidence="1">Uncharacterized protein</fullName>
    </submittedName>
</protein>
<comment type="caution">
    <text evidence="1">The sequence shown here is derived from an EMBL/GenBank/DDBJ whole genome shotgun (WGS) entry which is preliminary data.</text>
</comment>
<gene>
    <name evidence="1" type="ORF">DPMN_060141</name>
</gene>
<reference evidence="1" key="1">
    <citation type="journal article" date="2019" name="bioRxiv">
        <title>The Genome of the Zebra Mussel, Dreissena polymorpha: A Resource for Invasive Species Research.</title>
        <authorList>
            <person name="McCartney M.A."/>
            <person name="Auch B."/>
            <person name="Kono T."/>
            <person name="Mallez S."/>
            <person name="Zhang Y."/>
            <person name="Obille A."/>
            <person name="Becker A."/>
            <person name="Abrahante J.E."/>
            <person name="Garbe J."/>
            <person name="Badalamenti J.P."/>
            <person name="Herman A."/>
            <person name="Mangelson H."/>
            <person name="Liachko I."/>
            <person name="Sullivan S."/>
            <person name="Sone E.D."/>
            <person name="Koren S."/>
            <person name="Silverstein K.A.T."/>
            <person name="Beckman K.B."/>
            <person name="Gohl D.M."/>
        </authorList>
    </citation>
    <scope>NUCLEOTIDE SEQUENCE</scope>
    <source>
        <strain evidence="1">Duluth1</strain>
        <tissue evidence="1">Whole animal</tissue>
    </source>
</reference>
<organism evidence="1 2">
    <name type="scientific">Dreissena polymorpha</name>
    <name type="common">Zebra mussel</name>
    <name type="synonym">Mytilus polymorpha</name>
    <dbReference type="NCBI Taxonomy" id="45954"/>
    <lineage>
        <taxon>Eukaryota</taxon>
        <taxon>Metazoa</taxon>
        <taxon>Spiralia</taxon>
        <taxon>Lophotrochozoa</taxon>
        <taxon>Mollusca</taxon>
        <taxon>Bivalvia</taxon>
        <taxon>Autobranchia</taxon>
        <taxon>Heteroconchia</taxon>
        <taxon>Euheterodonta</taxon>
        <taxon>Imparidentia</taxon>
        <taxon>Neoheterodontei</taxon>
        <taxon>Myida</taxon>
        <taxon>Dreissenoidea</taxon>
        <taxon>Dreissenidae</taxon>
        <taxon>Dreissena</taxon>
    </lineage>
</organism>
<evidence type="ECO:0000313" key="2">
    <source>
        <dbReference type="Proteomes" id="UP000828390"/>
    </source>
</evidence>
<accession>A0A9D4C523</accession>
<dbReference type="Gene3D" id="2.120.10.30">
    <property type="entry name" value="TolB, C-terminal domain"/>
    <property type="match status" value="1"/>
</dbReference>
<dbReference type="AlphaFoldDB" id="A0A9D4C523"/>
<reference evidence="1" key="2">
    <citation type="submission" date="2020-11" db="EMBL/GenBank/DDBJ databases">
        <authorList>
            <person name="McCartney M.A."/>
            <person name="Auch B."/>
            <person name="Kono T."/>
            <person name="Mallez S."/>
            <person name="Becker A."/>
            <person name="Gohl D.M."/>
            <person name="Silverstein K.A.T."/>
            <person name="Koren S."/>
            <person name="Bechman K.B."/>
            <person name="Herman A."/>
            <person name="Abrahante J.E."/>
            <person name="Garbe J."/>
        </authorList>
    </citation>
    <scope>NUCLEOTIDE SEQUENCE</scope>
    <source>
        <strain evidence="1">Duluth1</strain>
        <tissue evidence="1">Whole animal</tissue>
    </source>
</reference>
<proteinExistence type="predicted"/>
<name>A0A9D4C523_DREPO</name>
<sequence length="330" mass="37629">MLSKDIVFEPDRHLLDLVSMSTIGHLRHVDKINIIKNASDTSLKCVSQSRQERTWSISSSHSSISNNSFYSSTQSLCGTTEAKIMNFVHMSHDSLPHRSTQFSMKSDSKTPSASNILTRELPHMSQFVSCNHLANISPCVIPDIAILENMCIVLLDHYHNNVQMFSETFEFIEECHCEFPMAICTLDAGLMAVTKRRDSMLAIFQATDHKISFLRNILVLCKFYLWQVAFKQEKLFVVCDENDIHVMNTSGVALSTISSGVPMEYGFIRNFDVSDDATRLYLCERSGLRCISDSGECQWWFSQTDLPEWDRNKQGLVIEDIRFFNGFLFG</sequence>
<dbReference type="Proteomes" id="UP000828390">
    <property type="component" value="Unassembled WGS sequence"/>
</dbReference>